<evidence type="ECO:0000313" key="1">
    <source>
        <dbReference type="EMBL" id="KAI0044842.1"/>
    </source>
</evidence>
<name>A0ACB8RM27_9AGAM</name>
<accession>A0ACB8RM27</accession>
<feature type="non-terminal residue" evidence="1">
    <location>
        <position position="84"/>
    </location>
</feature>
<feature type="non-terminal residue" evidence="1">
    <location>
        <position position="1"/>
    </location>
</feature>
<proteinExistence type="predicted"/>
<evidence type="ECO:0000313" key="2">
    <source>
        <dbReference type="Proteomes" id="UP000814033"/>
    </source>
</evidence>
<reference evidence="1" key="2">
    <citation type="journal article" date="2022" name="New Phytol.">
        <title>Evolutionary transition to the ectomycorrhizal habit in the genomes of a hyperdiverse lineage of mushroom-forming fungi.</title>
        <authorList>
            <person name="Looney B."/>
            <person name="Miyauchi S."/>
            <person name="Morin E."/>
            <person name="Drula E."/>
            <person name="Courty P.E."/>
            <person name="Kohler A."/>
            <person name="Kuo A."/>
            <person name="LaButti K."/>
            <person name="Pangilinan J."/>
            <person name="Lipzen A."/>
            <person name="Riley R."/>
            <person name="Andreopoulos W."/>
            <person name="He G."/>
            <person name="Johnson J."/>
            <person name="Nolan M."/>
            <person name="Tritt A."/>
            <person name="Barry K.W."/>
            <person name="Grigoriev I.V."/>
            <person name="Nagy L.G."/>
            <person name="Hibbett D."/>
            <person name="Henrissat B."/>
            <person name="Matheny P.B."/>
            <person name="Labbe J."/>
            <person name="Martin F.M."/>
        </authorList>
    </citation>
    <scope>NUCLEOTIDE SEQUENCE</scope>
    <source>
        <strain evidence="1">FP105234-sp</strain>
    </source>
</reference>
<keyword evidence="2" id="KW-1185">Reference proteome</keyword>
<gene>
    <name evidence="1" type="ORF">FA95DRAFT_1458150</name>
</gene>
<protein>
    <submittedName>
        <fullName evidence="1">Uncharacterized protein</fullName>
    </submittedName>
</protein>
<comment type="caution">
    <text evidence="1">The sequence shown here is derived from an EMBL/GenBank/DDBJ whole genome shotgun (WGS) entry which is preliminary data.</text>
</comment>
<reference evidence="1" key="1">
    <citation type="submission" date="2021-02" db="EMBL/GenBank/DDBJ databases">
        <authorList>
            <consortium name="DOE Joint Genome Institute"/>
            <person name="Ahrendt S."/>
            <person name="Looney B.P."/>
            <person name="Miyauchi S."/>
            <person name="Morin E."/>
            <person name="Drula E."/>
            <person name="Courty P.E."/>
            <person name="Chicoki N."/>
            <person name="Fauchery L."/>
            <person name="Kohler A."/>
            <person name="Kuo A."/>
            <person name="Labutti K."/>
            <person name="Pangilinan J."/>
            <person name="Lipzen A."/>
            <person name="Riley R."/>
            <person name="Andreopoulos W."/>
            <person name="He G."/>
            <person name="Johnson J."/>
            <person name="Barry K.W."/>
            <person name="Grigoriev I.V."/>
            <person name="Nagy L."/>
            <person name="Hibbett D."/>
            <person name="Henrissat B."/>
            <person name="Matheny P.B."/>
            <person name="Labbe J."/>
            <person name="Martin F."/>
        </authorList>
    </citation>
    <scope>NUCLEOTIDE SEQUENCE</scope>
    <source>
        <strain evidence="1">FP105234-sp</strain>
    </source>
</reference>
<organism evidence="1 2">
    <name type="scientific">Auriscalpium vulgare</name>
    <dbReference type="NCBI Taxonomy" id="40419"/>
    <lineage>
        <taxon>Eukaryota</taxon>
        <taxon>Fungi</taxon>
        <taxon>Dikarya</taxon>
        <taxon>Basidiomycota</taxon>
        <taxon>Agaricomycotina</taxon>
        <taxon>Agaricomycetes</taxon>
        <taxon>Russulales</taxon>
        <taxon>Auriscalpiaceae</taxon>
        <taxon>Auriscalpium</taxon>
    </lineage>
</organism>
<dbReference type="Proteomes" id="UP000814033">
    <property type="component" value="Unassembled WGS sequence"/>
</dbReference>
<sequence length="84" mass="9667">EQDVLFIFNAQHDCISGGCLATNTRPVRQERQDTTLFEQRIQHNDDDLYVINMHAIHNAAILRDSLPRALTAPRPYVQDRATLH</sequence>
<dbReference type="EMBL" id="MU275969">
    <property type="protein sequence ID" value="KAI0044842.1"/>
    <property type="molecule type" value="Genomic_DNA"/>
</dbReference>